<dbReference type="SUPFAM" id="SSF53822">
    <property type="entry name" value="Periplasmic binding protein-like I"/>
    <property type="match status" value="1"/>
</dbReference>
<dbReference type="Pfam" id="PF13407">
    <property type="entry name" value="Peripla_BP_4"/>
    <property type="match status" value="1"/>
</dbReference>
<dbReference type="InterPro" id="IPR000843">
    <property type="entry name" value="HTH_LacI"/>
</dbReference>
<dbReference type="SMART" id="SM00354">
    <property type="entry name" value="HTH_LACI"/>
    <property type="match status" value="1"/>
</dbReference>
<evidence type="ECO:0000313" key="6">
    <source>
        <dbReference type="Proteomes" id="UP000240912"/>
    </source>
</evidence>
<dbReference type="GO" id="GO:0003700">
    <property type="term" value="F:DNA-binding transcription factor activity"/>
    <property type="evidence" value="ECO:0007669"/>
    <property type="project" value="TreeGrafter"/>
</dbReference>
<dbReference type="Gene3D" id="1.10.260.40">
    <property type="entry name" value="lambda repressor-like DNA-binding domains"/>
    <property type="match status" value="1"/>
</dbReference>
<keyword evidence="3" id="KW-0804">Transcription</keyword>
<dbReference type="CDD" id="cd01392">
    <property type="entry name" value="HTH_LacI"/>
    <property type="match status" value="1"/>
</dbReference>
<dbReference type="InterPro" id="IPR028082">
    <property type="entry name" value="Peripla_BP_I"/>
</dbReference>
<accession>A0A2T3HJQ7</accession>
<organism evidence="5 6">
    <name type="scientific">Pedobacter yulinensis</name>
    <dbReference type="NCBI Taxonomy" id="2126353"/>
    <lineage>
        <taxon>Bacteria</taxon>
        <taxon>Pseudomonadati</taxon>
        <taxon>Bacteroidota</taxon>
        <taxon>Sphingobacteriia</taxon>
        <taxon>Sphingobacteriales</taxon>
        <taxon>Sphingobacteriaceae</taxon>
        <taxon>Pedobacter</taxon>
    </lineage>
</organism>
<dbReference type="AlphaFoldDB" id="A0A2T3HJQ7"/>
<gene>
    <name evidence="5" type="ORF">C7T94_08410</name>
</gene>
<dbReference type="PANTHER" id="PTHR30146:SF144">
    <property type="entry name" value="LACI-FAMILY TRANSCRIPTION REGULATOR"/>
    <property type="match status" value="1"/>
</dbReference>
<proteinExistence type="predicted"/>
<keyword evidence="1" id="KW-0805">Transcription regulation</keyword>
<sequence>MKKRAENTTGIREIAKRANVSIGTVDRVINNRPGVSAKTKETIQKIIEELDYQPNIMARMLASKKVIRIAALIPSVSNETGYWNAPLKGINEAASEIRNFGVVVDNYFFDQNAKQTFTDQADNILKQNYDGLLLAPMFENESIAFLSRCRQNHIPFVLINSDLADQANVAYIGPDLFQSGYLAAHLSKYLISASQTVLVVNISREIDLHHHLLKKEEGFRTSFEKEHTGVAIDKVDINETDYDSLQKTLKRVFKKNKPDLVFVTNSRVSSVARFFEENKIQDVKLIGYDFLEENIEYLKKGTIDFLICQKPQEQGYKGVMSIYQHLLQAPVESVQYMPIDIITKENYSYYKN</sequence>
<dbReference type="EMBL" id="PYLS01000005">
    <property type="protein sequence ID" value="PST82674.1"/>
    <property type="molecule type" value="Genomic_DNA"/>
</dbReference>
<keyword evidence="2" id="KW-0238">DNA-binding</keyword>
<protein>
    <submittedName>
        <fullName evidence="5">Transcriptional regulator</fullName>
    </submittedName>
</protein>
<evidence type="ECO:0000256" key="2">
    <source>
        <dbReference type="ARBA" id="ARBA00023125"/>
    </source>
</evidence>
<evidence type="ECO:0000259" key="4">
    <source>
        <dbReference type="PROSITE" id="PS50932"/>
    </source>
</evidence>
<dbReference type="PROSITE" id="PS50932">
    <property type="entry name" value="HTH_LACI_2"/>
    <property type="match status" value="1"/>
</dbReference>
<dbReference type="InterPro" id="IPR025997">
    <property type="entry name" value="SBP_2_dom"/>
</dbReference>
<dbReference type="InterPro" id="IPR010982">
    <property type="entry name" value="Lambda_DNA-bd_dom_sf"/>
</dbReference>
<name>A0A2T3HJQ7_9SPHI</name>
<dbReference type="OrthoDB" id="628703at2"/>
<feature type="domain" description="HTH lacI-type" evidence="4">
    <location>
        <begin position="9"/>
        <end position="63"/>
    </location>
</feature>
<dbReference type="CDD" id="cd06307">
    <property type="entry name" value="PBP1_sugar_binding"/>
    <property type="match status" value="1"/>
</dbReference>
<dbReference type="SUPFAM" id="SSF47413">
    <property type="entry name" value="lambda repressor-like DNA-binding domains"/>
    <property type="match status" value="1"/>
</dbReference>
<dbReference type="Gene3D" id="3.40.50.2300">
    <property type="match status" value="2"/>
</dbReference>
<dbReference type="PANTHER" id="PTHR30146">
    <property type="entry name" value="LACI-RELATED TRANSCRIPTIONAL REPRESSOR"/>
    <property type="match status" value="1"/>
</dbReference>
<keyword evidence="6" id="KW-1185">Reference proteome</keyword>
<dbReference type="PROSITE" id="PS00356">
    <property type="entry name" value="HTH_LACI_1"/>
    <property type="match status" value="1"/>
</dbReference>
<reference evidence="5 6" key="1">
    <citation type="submission" date="2018-03" db="EMBL/GenBank/DDBJ databases">
        <authorList>
            <person name="Keele B.F."/>
        </authorList>
    </citation>
    <scope>NUCLEOTIDE SEQUENCE [LARGE SCALE GENOMIC DNA]</scope>
    <source>
        <strain evidence="5 6">YL28-9</strain>
    </source>
</reference>
<evidence type="ECO:0000313" key="5">
    <source>
        <dbReference type="EMBL" id="PST82674.1"/>
    </source>
</evidence>
<dbReference type="GO" id="GO:0000976">
    <property type="term" value="F:transcription cis-regulatory region binding"/>
    <property type="evidence" value="ECO:0007669"/>
    <property type="project" value="TreeGrafter"/>
</dbReference>
<evidence type="ECO:0000256" key="1">
    <source>
        <dbReference type="ARBA" id="ARBA00023015"/>
    </source>
</evidence>
<dbReference type="Proteomes" id="UP000240912">
    <property type="component" value="Unassembled WGS sequence"/>
</dbReference>
<dbReference type="Pfam" id="PF00356">
    <property type="entry name" value="LacI"/>
    <property type="match status" value="1"/>
</dbReference>
<dbReference type="RefSeq" id="WP_107214933.1">
    <property type="nucleotide sequence ID" value="NZ_KZ686269.1"/>
</dbReference>
<evidence type="ECO:0000256" key="3">
    <source>
        <dbReference type="ARBA" id="ARBA00023163"/>
    </source>
</evidence>
<comment type="caution">
    <text evidence="5">The sequence shown here is derived from an EMBL/GenBank/DDBJ whole genome shotgun (WGS) entry which is preliminary data.</text>
</comment>